<accession>A0ABX5X616</accession>
<dbReference type="Proteomes" id="UP000315947">
    <property type="component" value="Chromosome"/>
</dbReference>
<organism evidence="1 2">
    <name type="scientific">Shewanella psychropiezotolerans</name>
    <dbReference type="NCBI Taxonomy" id="2593655"/>
    <lineage>
        <taxon>Bacteria</taxon>
        <taxon>Pseudomonadati</taxon>
        <taxon>Pseudomonadota</taxon>
        <taxon>Gammaproteobacteria</taxon>
        <taxon>Alteromonadales</taxon>
        <taxon>Shewanellaceae</taxon>
        <taxon>Shewanella</taxon>
    </lineage>
</organism>
<protein>
    <submittedName>
        <fullName evidence="1">Uncharacterized protein</fullName>
    </submittedName>
</protein>
<dbReference type="EMBL" id="CP041614">
    <property type="protein sequence ID" value="QDO85867.1"/>
    <property type="molecule type" value="Genomic_DNA"/>
</dbReference>
<evidence type="ECO:0000313" key="1">
    <source>
        <dbReference type="EMBL" id="QDO85867.1"/>
    </source>
</evidence>
<gene>
    <name evidence="1" type="ORF">FM037_24670</name>
</gene>
<proteinExistence type="predicted"/>
<sequence length="117" mass="12699">MKMSLILLIVLLGFVDSSYGAITTTSFGTLNKLFVYDDFGAVNGVEGADVAVWFDTGLAECSAGVWLSPSQPGYKMLSSSLLAAYMSKSKVRFQVYNDEIWTGSGSNLCKIDALRFE</sequence>
<reference evidence="1 2" key="1">
    <citation type="submission" date="2019-07" db="EMBL/GenBank/DDBJ databases">
        <title>Shewanella sp. YLB-06 whole genomic sequence.</title>
        <authorList>
            <person name="Yu L."/>
        </authorList>
    </citation>
    <scope>NUCLEOTIDE SEQUENCE [LARGE SCALE GENOMIC DNA]</scope>
    <source>
        <strain evidence="1 2">YLB-06</strain>
    </source>
</reference>
<dbReference type="RefSeq" id="WP_144048179.1">
    <property type="nucleotide sequence ID" value="NZ_CP041614.1"/>
</dbReference>
<keyword evidence="2" id="KW-1185">Reference proteome</keyword>
<evidence type="ECO:0000313" key="2">
    <source>
        <dbReference type="Proteomes" id="UP000315947"/>
    </source>
</evidence>
<name>A0ABX5X616_9GAMM</name>